<dbReference type="GO" id="GO:0005634">
    <property type="term" value="C:nucleus"/>
    <property type="evidence" value="ECO:0007669"/>
    <property type="project" value="TreeGrafter"/>
</dbReference>
<name>M5G6D8_DACPD</name>
<evidence type="ECO:0000256" key="3">
    <source>
        <dbReference type="ARBA" id="ARBA00023002"/>
    </source>
</evidence>
<comment type="similarity">
    <text evidence="1">Belongs to the NmrA-type oxidoreductase family.</text>
</comment>
<feature type="domain" description="NmrA-like" evidence="4">
    <location>
        <begin position="107"/>
        <end position="195"/>
    </location>
</feature>
<dbReference type="InterPro" id="IPR036291">
    <property type="entry name" value="NAD(P)-bd_dom_sf"/>
</dbReference>
<dbReference type="STRING" id="1858805.M5G6D8"/>
<dbReference type="OrthoDB" id="419598at2759"/>
<evidence type="ECO:0000313" key="5">
    <source>
        <dbReference type="EMBL" id="EJU01392.1"/>
    </source>
</evidence>
<feature type="domain" description="NmrA-like" evidence="4">
    <location>
        <begin position="4"/>
        <end position="103"/>
    </location>
</feature>
<dbReference type="AlphaFoldDB" id="M5G6D8"/>
<dbReference type="InterPro" id="IPR051164">
    <property type="entry name" value="NmrA-like_oxidored"/>
</dbReference>
<dbReference type="SUPFAM" id="SSF51735">
    <property type="entry name" value="NAD(P)-binding Rossmann-fold domains"/>
    <property type="match status" value="1"/>
</dbReference>
<reference evidence="5 6" key="1">
    <citation type="journal article" date="2012" name="Science">
        <title>The Paleozoic origin of enzymatic lignin decomposition reconstructed from 31 fungal genomes.</title>
        <authorList>
            <person name="Floudas D."/>
            <person name="Binder M."/>
            <person name="Riley R."/>
            <person name="Barry K."/>
            <person name="Blanchette R.A."/>
            <person name="Henrissat B."/>
            <person name="Martinez A.T."/>
            <person name="Otillar R."/>
            <person name="Spatafora J.W."/>
            <person name="Yadav J.S."/>
            <person name="Aerts A."/>
            <person name="Benoit I."/>
            <person name="Boyd A."/>
            <person name="Carlson A."/>
            <person name="Copeland A."/>
            <person name="Coutinho P.M."/>
            <person name="de Vries R.P."/>
            <person name="Ferreira P."/>
            <person name="Findley K."/>
            <person name="Foster B."/>
            <person name="Gaskell J."/>
            <person name="Glotzer D."/>
            <person name="Gorecki P."/>
            <person name="Heitman J."/>
            <person name="Hesse C."/>
            <person name="Hori C."/>
            <person name="Igarashi K."/>
            <person name="Jurgens J.A."/>
            <person name="Kallen N."/>
            <person name="Kersten P."/>
            <person name="Kohler A."/>
            <person name="Kuees U."/>
            <person name="Kumar T.K.A."/>
            <person name="Kuo A."/>
            <person name="LaButti K."/>
            <person name="Larrondo L.F."/>
            <person name="Lindquist E."/>
            <person name="Ling A."/>
            <person name="Lombard V."/>
            <person name="Lucas S."/>
            <person name="Lundell T."/>
            <person name="Martin R."/>
            <person name="McLaughlin D.J."/>
            <person name="Morgenstern I."/>
            <person name="Morin E."/>
            <person name="Murat C."/>
            <person name="Nagy L.G."/>
            <person name="Nolan M."/>
            <person name="Ohm R.A."/>
            <person name="Patyshakuliyeva A."/>
            <person name="Rokas A."/>
            <person name="Ruiz-Duenas F.J."/>
            <person name="Sabat G."/>
            <person name="Salamov A."/>
            <person name="Samejima M."/>
            <person name="Schmutz J."/>
            <person name="Slot J.C."/>
            <person name="St John F."/>
            <person name="Stenlid J."/>
            <person name="Sun H."/>
            <person name="Sun S."/>
            <person name="Syed K."/>
            <person name="Tsang A."/>
            <person name="Wiebenga A."/>
            <person name="Young D."/>
            <person name="Pisabarro A."/>
            <person name="Eastwood D.C."/>
            <person name="Martin F."/>
            <person name="Cullen D."/>
            <person name="Grigoriev I.V."/>
            <person name="Hibbett D.S."/>
        </authorList>
    </citation>
    <scope>NUCLEOTIDE SEQUENCE [LARGE SCALE GENOMIC DNA]</scope>
    <source>
        <strain evidence="5 6">DJM-731 SS1</strain>
    </source>
</reference>
<dbReference type="Gene3D" id="3.40.50.720">
    <property type="entry name" value="NAD(P)-binding Rossmann-like Domain"/>
    <property type="match status" value="1"/>
</dbReference>
<evidence type="ECO:0000256" key="2">
    <source>
        <dbReference type="ARBA" id="ARBA00022857"/>
    </source>
</evidence>
<dbReference type="HOGENOM" id="CLU_007383_8_2_1"/>
<gene>
    <name evidence="5" type="ORF">DACRYDRAFT_16107</name>
</gene>
<evidence type="ECO:0000256" key="1">
    <source>
        <dbReference type="ARBA" id="ARBA00006328"/>
    </source>
</evidence>
<dbReference type="RefSeq" id="XP_040628289.1">
    <property type="nucleotide sequence ID" value="XM_040771165.1"/>
</dbReference>
<dbReference type="GO" id="GO:0016491">
    <property type="term" value="F:oxidoreductase activity"/>
    <property type="evidence" value="ECO:0007669"/>
    <property type="project" value="UniProtKB-KW"/>
</dbReference>
<dbReference type="Pfam" id="PF05368">
    <property type="entry name" value="NmrA"/>
    <property type="match status" value="2"/>
</dbReference>
<dbReference type="PANTHER" id="PTHR42748">
    <property type="entry name" value="NITROGEN METABOLITE REPRESSION PROTEIN NMRA FAMILY MEMBER"/>
    <property type="match status" value="1"/>
</dbReference>
<evidence type="ECO:0000259" key="4">
    <source>
        <dbReference type="Pfam" id="PF05368"/>
    </source>
</evidence>
<dbReference type="PANTHER" id="PTHR42748:SF30">
    <property type="entry name" value="NMRA-LIKE DOMAIN-CONTAINING PROTEIN"/>
    <property type="match status" value="1"/>
</dbReference>
<dbReference type="InterPro" id="IPR008030">
    <property type="entry name" value="NmrA-like"/>
</dbReference>
<dbReference type="Proteomes" id="UP000030653">
    <property type="component" value="Unassembled WGS sequence"/>
</dbReference>
<keyword evidence="3" id="KW-0560">Oxidoreductase</keyword>
<protein>
    <submittedName>
        <fullName evidence="5">NADP-binding protein</fullName>
    </submittedName>
</protein>
<accession>M5G6D8</accession>
<dbReference type="EMBL" id="JH795864">
    <property type="protein sequence ID" value="EJU01392.1"/>
    <property type="molecule type" value="Genomic_DNA"/>
</dbReference>
<dbReference type="GeneID" id="63686227"/>
<evidence type="ECO:0000313" key="6">
    <source>
        <dbReference type="Proteomes" id="UP000030653"/>
    </source>
</evidence>
<keyword evidence="6" id="KW-1185">Reference proteome</keyword>
<sequence length="263" mass="28470">MSAKLVAVIGATGTQGGSVVGALLAHGGYSVRAITRDTNSAKAQALKSKGVQVVFGSLTDEASVVKAFEGVYAVFGITVPFTNDSEELQGRNIVDAAKEAKVPLLVCLFDQKSEVDKYARSSGQPTVIIHTGVFMENLIKGHLQRDASDPNRWNLAYPVLRPDVPLPLLCVGGDLGRIVVSIIDHWEDDTWKAKLTKDVLVAAPHLASVNDMISTLKKPVYGLVNDGYLQYPQQTILEELGIKTTSFETYAQEKVLPYLQSNQ</sequence>
<keyword evidence="2" id="KW-0521">NADP</keyword>
<dbReference type="OMA" id="RWNLAYP"/>
<proteinExistence type="inferred from homology"/>
<organism evidence="5 6">
    <name type="scientific">Dacryopinax primogenitus (strain DJM 731)</name>
    <name type="common">Brown rot fungus</name>
    <dbReference type="NCBI Taxonomy" id="1858805"/>
    <lineage>
        <taxon>Eukaryota</taxon>
        <taxon>Fungi</taxon>
        <taxon>Dikarya</taxon>
        <taxon>Basidiomycota</taxon>
        <taxon>Agaricomycotina</taxon>
        <taxon>Dacrymycetes</taxon>
        <taxon>Dacrymycetales</taxon>
        <taxon>Dacrymycetaceae</taxon>
        <taxon>Dacryopinax</taxon>
    </lineage>
</organism>